<dbReference type="Pfam" id="PF09186">
    <property type="entry name" value="DUF1949"/>
    <property type="match status" value="1"/>
</dbReference>
<dbReference type="Gene3D" id="3.30.70.240">
    <property type="match status" value="1"/>
</dbReference>
<evidence type="ECO:0000313" key="5">
    <source>
        <dbReference type="Proteomes" id="UP000583419"/>
    </source>
</evidence>
<feature type="domain" description="UPF0029" evidence="3">
    <location>
        <begin position="144"/>
        <end position="198"/>
    </location>
</feature>
<feature type="domain" description="Impact N-terminal" evidence="2">
    <location>
        <begin position="22"/>
        <end position="128"/>
    </location>
</feature>
<dbReference type="PANTHER" id="PTHR16301:SF20">
    <property type="entry name" value="IMPACT FAMILY MEMBER YIGZ"/>
    <property type="match status" value="1"/>
</dbReference>
<dbReference type="InterPro" id="IPR023582">
    <property type="entry name" value="Impact"/>
</dbReference>
<dbReference type="InterPro" id="IPR020568">
    <property type="entry name" value="Ribosomal_Su5_D2-typ_SF"/>
</dbReference>
<dbReference type="InterPro" id="IPR036956">
    <property type="entry name" value="Impact_N_sf"/>
</dbReference>
<protein>
    <submittedName>
        <fullName evidence="4">YigZ family protein</fullName>
    </submittedName>
</protein>
<sequence>MAESSTLLNTADHPAEDSLVDRKSEFIGDACHADTLAEALAFVDTIRERHPKARHVAYAAICGGQGQMTERMSDDGEPSGTAGKPILDVLRANGLTDCVVTVTRYFGGILLGSGGLTRAYSSAASLAIKAAELARIVPCVRFRLTVQYPQLDKLSHLIVQSGGSQSNEQYTDVVTLDALIAQEQGDSFVSRVVEAFRGSVHAEKIGVEHQAIQ</sequence>
<dbReference type="Pfam" id="PF01205">
    <property type="entry name" value="Impact_N"/>
    <property type="match status" value="1"/>
</dbReference>
<dbReference type="InterPro" id="IPR001498">
    <property type="entry name" value="Impact_N"/>
</dbReference>
<evidence type="ECO:0000313" key="4">
    <source>
        <dbReference type="EMBL" id="NMF02293.1"/>
    </source>
</evidence>
<comment type="similarity">
    <text evidence="1">Belongs to the IMPACT family.</text>
</comment>
<dbReference type="AlphaFoldDB" id="A0A848D6X1"/>
<evidence type="ECO:0000259" key="2">
    <source>
        <dbReference type="Pfam" id="PF01205"/>
    </source>
</evidence>
<dbReference type="EMBL" id="JABAGJ010000004">
    <property type="protein sequence ID" value="NMF02293.1"/>
    <property type="molecule type" value="Genomic_DNA"/>
</dbReference>
<proteinExistence type="inferred from homology"/>
<reference evidence="4 5" key="1">
    <citation type="submission" date="2020-04" db="EMBL/GenBank/DDBJ databases">
        <authorList>
            <person name="Hitch T.C.A."/>
            <person name="Wylensek D."/>
            <person name="Clavel T."/>
        </authorList>
    </citation>
    <scope>NUCLEOTIDE SEQUENCE [LARGE SCALE GENOMIC DNA]</scope>
    <source>
        <strain evidence="4 5">WCA-130-P53-4B</strain>
    </source>
</reference>
<name>A0A848D6X1_9BIFI</name>
<dbReference type="SUPFAM" id="SSF54980">
    <property type="entry name" value="EF-G C-terminal domain-like"/>
    <property type="match status" value="1"/>
</dbReference>
<comment type="caution">
    <text evidence="4">The sequence shown here is derived from an EMBL/GenBank/DDBJ whole genome shotgun (WGS) entry which is preliminary data.</text>
</comment>
<dbReference type="InterPro" id="IPR035647">
    <property type="entry name" value="EFG_III/V"/>
</dbReference>
<dbReference type="Proteomes" id="UP000583419">
    <property type="component" value="Unassembled WGS sequence"/>
</dbReference>
<accession>A0A848D6X1</accession>
<dbReference type="PANTHER" id="PTHR16301">
    <property type="entry name" value="IMPACT-RELATED"/>
    <property type="match status" value="1"/>
</dbReference>
<gene>
    <name evidence="4" type="ORF">HF843_03715</name>
</gene>
<evidence type="ECO:0000256" key="1">
    <source>
        <dbReference type="ARBA" id="ARBA00007665"/>
    </source>
</evidence>
<organism evidence="4 5">
    <name type="scientific">Bifidobacterium boum</name>
    <dbReference type="NCBI Taxonomy" id="78343"/>
    <lineage>
        <taxon>Bacteria</taxon>
        <taxon>Bacillati</taxon>
        <taxon>Actinomycetota</taxon>
        <taxon>Actinomycetes</taxon>
        <taxon>Bifidobacteriales</taxon>
        <taxon>Bifidobacteriaceae</taxon>
        <taxon>Bifidobacterium</taxon>
    </lineage>
</organism>
<dbReference type="RefSeq" id="WP_168973441.1">
    <property type="nucleotide sequence ID" value="NZ_JABAGJ010000004.1"/>
</dbReference>
<evidence type="ECO:0000259" key="3">
    <source>
        <dbReference type="Pfam" id="PF09186"/>
    </source>
</evidence>
<dbReference type="Gene3D" id="3.30.230.30">
    <property type="entry name" value="Impact, N-terminal domain"/>
    <property type="match status" value="1"/>
</dbReference>
<dbReference type="GO" id="GO:0005737">
    <property type="term" value="C:cytoplasm"/>
    <property type="evidence" value="ECO:0007669"/>
    <property type="project" value="TreeGrafter"/>
</dbReference>
<dbReference type="GO" id="GO:0006446">
    <property type="term" value="P:regulation of translational initiation"/>
    <property type="evidence" value="ECO:0007669"/>
    <property type="project" value="TreeGrafter"/>
</dbReference>
<dbReference type="SUPFAM" id="SSF54211">
    <property type="entry name" value="Ribosomal protein S5 domain 2-like"/>
    <property type="match status" value="1"/>
</dbReference>
<dbReference type="InterPro" id="IPR015269">
    <property type="entry name" value="UPF0029_Impact_C"/>
</dbReference>